<evidence type="ECO:0000313" key="1">
    <source>
        <dbReference type="EMBL" id="OGE39905.1"/>
    </source>
</evidence>
<proteinExistence type="predicted"/>
<comment type="caution">
    <text evidence="1">The sequence shown here is derived from an EMBL/GenBank/DDBJ whole genome shotgun (WGS) entry which is preliminary data.</text>
</comment>
<reference evidence="1 2" key="1">
    <citation type="journal article" date="2016" name="Nat. Commun.">
        <title>Thousands of microbial genomes shed light on interconnected biogeochemical processes in an aquifer system.</title>
        <authorList>
            <person name="Anantharaman K."/>
            <person name="Brown C.T."/>
            <person name="Hug L.A."/>
            <person name="Sharon I."/>
            <person name="Castelle C.J."/>
            <person name="Probst A.J."/>
            <person name="Thomas B.C."/>
            <person name="Singh A."/>
            <person name="Wilkins M.J."/>
            <person name="Karaoz U."/>
            <person name="Brodie E.L."/>
            <person name="Williams K.H."/>
            <person name="Hubbard S.S."/>
            <person name="Banfield J.F."/>
        </authorList>
    </citation>
    <scope>NUCLEOTIDE SEQUENCE [LARGE SCALE GENOMIC DNA]</scope>
</reference>
<evidence type="ECO:0000313" key="2">
    <source>
        <dbReference type="Proteomes" id="UP000177328"/>
    </source>
</evidence>
<accession>A0A1F5KGI2</accession>
<organism evidence="1 2">
    <name type="scientific">Candidatus Daviesbacteria bacterium RIFCSPHIGHO2_02_FULL_43_12</name>
    <dbReference type="NCBI Taxonomy" id="1797776"/>
    <lineage>
        <taxon>Bacteria</taxon>
        <taxon>Candidatus Daviesiibacteriota</taxon>
    </lineage>
</organism>
<dbReference type="AlphaFoldDB" id="A0A1F5KGI2"/>
<dbReference type="EMBL" id="MFDD01000014">
    <property type="protein sequence ID" value="OGE39905.1"/>
    <property type="molecule type" value="Genomic_DNA"/>
</dbReference>
<sequence>MIKFYSHIVTVQSLIIELDQMDLSDKEKLHLANLLDSTFHHTILDAILRELNEEDKTIFVKLHAENDSKKFWEFLNKKVDNIEDKIKSAAAQLTKELHKDIKEAKGLKKV</sequence>
<protein>
    <submittedName>
        <fullName evidence="1">Uncharacterized protein</fullName>
    </submittedName>
</protein>
<gene>
    <name evidence="1" type="ORF">A3D25_03795</name>
</gene>
<name>A0A1F5KGI2_9BACT</name>
<dbReference type="Proteomes" id="UP000177328">
    <property type="component" value="Unassembled WGS sequence"/>
</dbReference>